<keyword evidence="4" id="KW-1185">Reference proteome</keyword>
<name>A0A9X4MF86_9BACT</name>
<feature type="region of interest" description="Disordered" evidence="1">
    <location>
        <begin position="1"/>
        <end position="27"/>
    </location>
</feature>
<accession>A0A9X4MF86</accession>
<reference evidence="3" key="1">
    <citation type="journal article" date="2022" name="bioRxiv">
        <title>Thiovibrio frasassiensisgen. nov., sp. nov., an autotrophic, elemental sulfur disproportionating bacterium isolated from sulfidic karst sediment, and proposal of Thiovibrionaceae fam. nov.</title>
        <authorList>
            <person name="Aronson H."/>
            <person name="Thomas C."/>
            <person name="Bhattacharyya M."/>
            <person name="Eckstein S."/>
            <person name="Jensen S."/>
            <person name="Barco R."/>
            <person name="Macalady J."/>
            <person name="Amend J."/>
        </authorList>
    </citation>
    <scope>NUCLEOTIDE SEQUENCE</scope>
    <source>
        <strain evidence="3">RS19-109</strain>
    </source>
</reference>
<dbReference type="Proteomes" id="UP001154240">
    <property type="component" value="Unassembled WGS sequence"/>
</dbReference>
<dbReference type="AlphaFoldDB" id="A0A9X4MF86"/>
<evidence type="ECO:0000313" key="3">
    <source>
        <dbReference type="EMBL" id="MDG4475256.1"/>
    </source>
</evidence>
<evidence type="ECO:0000259" key="2">
    <source>
        <dbReference type="Pfam" id="PF07238"/>
    </source>
</evidence>
<feature type="domain" description="PilZ" evidence="2">
    <location>
        <begin position="38"/>
        <end position="137"/>
    </location>
</feature>
<dbReference type="Pfam" id="PF07238">
    <property type="entry name" value="PilZ"/>
    <property type="match status" value="1"/>
</dbReference>
<gene>
    <name evidence="3" type="ORF">OLX77_03665</name>
</gene>
<dbReference type="Gene3D" id="2.40.10.220">
    <property type="entry name" value="predicted glycosyltransferase like domains"/>
    <property type="match status" value="1"/>
</dbReference>
<protein>
    <submittedName>
        <fullName evidence="3">PilZ domain-containing protein</fullName>
    </submittedName>
</protein>
<comment type="caution">
    <text evidence="3">The sequence shown here is derived from an EMBL/GenBank/DDBJ whole genome shotgun (WGS) entry which is preliminary data.</text>
</comment>
<evidence type="ECO:0000256" key="1">
    <source>
        <dbReference type="SAM" id="MobiDB-lite"/>
    </source>
</evidence>
<dbReference type="EMBL" id="JAPHEH010000001">
    <property type="protein sequence ID" value="MDG4475256.1"/>
    <property type="molecule type" value="Genomic_DNA"/>
</dbReference>
<reference evidence="3" key="2">
    <citation type="submission" date="2022-10" db="EMBL/GenBank/DDBJ databases">
        <authorList>
            <person name="Aronson H.S."/>
        </authorList>
    </citation>
    <scope>NUCLEOTIDE SEQUENCE</scope>
    <source>
        <strain evidence="3">RS19-109</strain>
    </source>
</reference>
<dbReference type="RefSeq" id="WP_307632231.1">
    <property type="nucleotide sequence ID" value="NZ_JAPHEH010000001.1"/>
</dbReference>
<dbReference type="GO" id="GO:0035438">
    <property type="term" value="F:cyclic-di-GMP binding"/>
    <property type="evidence" value="ECO:0007669"/>
    <property type="project" value="InterPro"/>
</dbReference>
<proteinExistence type="predicted"/>
<evidence type="ECO:0000313" key="4">
    <source>
        <dbReference type="Proteomes" id="UP001154240"/>
    </source>
</evidence>
<sequence length="156" mass="16880">MTKKESGTEEITPWELTGLPIAPAGGSPASGDLEKIIRKNYREPIAEDDTVCAEIDGRTHRVCDIGSRGMGLIVPALSGFLAGTLYGIMLHIDNNTITLRGKVTHISPSETSGECQCGIEFIELNPKDEEALQQFLTAHHARLFSTTSRSADLGRD</sequence>
<dbReference type="InterPro" id="IPR009875">
    <property type="entry name" value="PilZ_domain"/>
</dbReference>
<organism evidence="3 4">
    <name type="scientific">Thiovibrio frasassiensis</name>
    <dbReference type="NCBI Taxonomy" id="2984131"/>
    <lineage>
        <taxon>Bacteria</taxon>
        <taxon>Pseudomonadati</taxon>
        <taxon>Thermodesulfobacteriota</taxon>
        <taxon>Desulfobulbia</taxon>
        <taxon>Desulfobulbales</taxon>
        <taxon>Thiovibrionaceae</taxon>
        <taxon>Thiovibrio</taxon>
    </lineage>
</organism>